<dbReference type="Gene3D" id="2.60.120.560">
    <property type="entry name" value="Exo-inulinase, domain 1"/>
    <property type="match status" value="1"/>
</dbReference>
<dbReference type="SUPFAM" id="SSF75005">
    <property type="entry name" value="Arabinanase/levansucrase/invertase"/>
    <property type="match status" value="1"/>
</dbReference>
<dbReference type="InterPro" id="IPR023296">
    <property type="entry name" value="Glyco_hydro_beta-prop_sf"/>
</dbReference>
<evidence type="ECO:0000256" key="4">
    <source>
        <dbReference type="RuleBase" id="RU362110"/>
    </source>
</evidence>
<proteinExistence type="inferred from homology"/>
<keyword evidence="2 4" id="KW-0378">Hydrolase</keyword>
<dbReference type="CDD" id="cd18622">
    <property type="entry name" value="GH32_Inu-like"/>
    <property type="match status" value="1"/>
</dbReference>
<dbReference type="SMART" id="SM00640">
    <property type="entry name" value="Glyco_32"/>
    <property type="match status" value="1"/>
</dbReference>
<dbReference type="InterPro" id="IPR001362">
    <property type="entry name" value="Glyco_hydro_32"/>
</dbReference>
<dbReference type="InterPro" id="IPR013189">
    <property type="entry name" value="Glyco_hydro_32_C"/>
</dbReference>
<dbReference type="EMBL" id="FRFD01000013">
    <property type="protein sequence ID" value="SHO53248.1"/>
    <property type="molecule type" value="Genomic_DNA"/>
</dbReference>
<name>A0A1M7YKX3_9FIRM</name>
<feature type="domain" description="Glycosyl hydrolase family 32 N-terminal" evidence="5">
    <location>
        <begin position="14"/>
        <end position="310"/>
    </location>
</feature>
<evidence type="ECO:0000313" key="7">
    <source>
        <dbReference type="EMBL" id="SHO53248.1"/>
    </source>
</evidence>
<evidence type="ECO:0000259" key="5">
    <source>
        <dbReference type="Pfam" id="PF00251"/>
    </source>
</evidence>
<evidence type="ECO:0000256" key="3">
    <source>
        <dbReference type="ARBA" id="ARBA00023295"/>
    </source>
</evidence>
<feature type="domain" description="Glycosyl hydrolase family 32 C-terminal" evidence="6">
    <location>
        <begin position="347"/>
        <end position="443"/>
    </location>
</feature>
<dbReference type="Proteomes" id="UP000184612">
    <property type="component" value="Unassembled WGS sequence"/>
</dbReference>
<dbReference type="Pfam" id="PF00251">
    <property type="entry name" value="Glyco_hydro_32N"/>
    <property type="match status" value="1"/>
</dbReference>
<dbReference type="InterPro" id="IPR013320">
    <property type="entry name" value="ConA-like_dom_sf"/>
</dbReference>
<dbReference type="GO" id="GO:0005737">
    <property type="term" value="C:cytoplasm"/>
    <property type="evidence" value="ECO:0007669"/>
    <property type="project" value="TreeGrafter"/>
</dbReference>
<dbReference type="STRING" id="1121345.SAMN02745217_04020"/>
<protein>
    <submittedName>
        <fullName evidence="7">Fructan beta-fructosidase</fullName>
    </submittedName>
</protein>
<dbReference type="AlphaFoldDB" id="A0A1M7YKX3"/>
<comment type="similarity">
    <text evidence="1 4">Belongs to the glycosyl hydrolase 32 family.</text>
</comment>
<dbReference type="InterPro" id="IPR013148">
    <property type="entry name" value="Glyco_hydro_32_N"/>
</dbReference>
<accession>A0A1M7YKX3</accession>
<dbReference type="PANTHER" id="PTHR42800:SF1">
    <property type="entry name" value="EXOINULINASE INUD (AFU_ORTHOLOGUE AFUA_5G00480)"/>
    <property type="match status" value="1"/>
</dbReference>
<dbReference type="PANTHER" id="PTHR42800">
    <property type="entry name" value="EXOINULINASE INUD (AFU_ORTHOLOGUE AFUA_5G00480)"/>
    <property type="match status" value="1"/>
</dbReference>
<keyword evidence="8" id="KW-1185">Reference proteome</keyword>
<gene>
    <name evidence="7" type="ORF">SAMN02745217_04020</name>
</gene>
<evidence type="ECO:0000256" key="2">
    <source>
        <dbReference type="ARBA" id="ARBA00022801"/>
    </source>
</evidence>
<sequence>MNLQERHNYRPKVHFTPLSMWTNDPNGMVYADGMYHLFYQHNTEEARWGDIHWGHAISADLLHWQHLPVAICPDELGMIFSGSCVFDALNTSGFGTAERPPMVAIYTNHDPDTKKEVQSIAYSTDYLHFIKYENNPVLEDSNIKDFRDPKAFWNPVRNSWSLVIAAGDRVNFYSSKNLKEWEQTGEFIAGENGLKGICECPDCFPVQTGEGTKWVLIISMIIGDETKGNVEHKTQYFIGTFDGDKFIDTEKEKEPLWLNYGTDYYAAVTFQNAESNILVGWADNWAYANETPTGKYRGQMSLAAKADLKKTSAGYRIALSPMGLEKLMAGSLPVEKESNLEWESFGLTVTGKGSGKINLHNGCGEKLTIEVSGDEIIIDRTNADEKDFSARYAMFNKVSVKRYQKGDYRLEMIFDVSLLELFAEEGLIPAAVSVYPKEPYNHLLLEGDMEAVIYPVK</sequence>
<dbReference type="Pfam" id="PF08244">
    <property type="entry name" value="Glyco_hydro_32C"/>
    <property type="match status" value="1"/>
</dbReference>
<dbReference type="GO" id="GO:0005987">
    <property type="term" value="P:sucrose catabolic process"/>
    <property type="evidence" value="ECO:0007669"/>
    <property type="project" value="TreeGrafter"/>
</dbReference>
<reference evidence="7 8" key="1">
    <citation type="submission" date="2016-12" db="EMBL/GenBank/DDBJ databases">
        <authorList>
            <person name="Song W.-J."/>
            <person name="Kurnit D.M."/>
        </authorList>
    </citation>
    <scope>NUCLEOTIDE SEQUENCE [LARGE SCALE GENOMIC DNA]</scope>
    <source>
        <strain evidence="7 8">DSM 12503</strain>
    </source>
</reference>
<dbReference type="RefSeq" id="WP_175562115.1">
    <property type="nucleotide sequence ID" value="NZ_FRFD01000013.1"/>
</dbReference>
<keyword evidence="3 4" id="KW-0326">Glycosidase</keyword>
<evidence type="ECO:0000259" key="6">
    <source>
        <dbReference type="Pfam" id="PF08244"/>
    </source>
</evidence>
<dbReference type="Gene3D" id="2.115.10.20">
    <property type="entry name" value="Glycosyl hydrolase domain, family 43"/>
    <property type="match status" value="1"/>
</dbReference>
<evidence type="ECO:0000313" key="8">
    <source>
        <dbReference type="Proteomes" id="UP000184612"/>
    </source>
</evidence>
<dbReference type="GO" id="GO:0004575">
    <property type="term" value="F:sucrose alpha-glucosidase activity"/>
    <property type="evidence" value="ECO:0007669"/>
    <property type="project" value="TreeGrafter"/>
</dbReference>
<dbReference type="SUPFAM" id="SSF49899">
    <property type="entry name" value="Concanavalin A-like lectins/glucanases"/>
    <property type="match status" value="1"/>
</dbReference>
<organism evidence="7 8">
    <name type="scientific">Anaerocolumna xylanovorans DSM 12503</name>
    <dbReference type="NCBI Taxonomy" id="1121345"/>
    <lineage>
        <taxon>Bacteria</taxon>
        <taxon>Bacillati</taxon>
        <taxon>Bacillota</taxon>
        <taxon>Clostridia</taxon>
        <taxon>Lachnospirales</taxon>
        <taxon>Lachnospiraceae</taxon>
        <taxon>Anaerocolumna</taxon>
    </lineage>
</organism>
<evidence type="ECO:0000256" key="1">
    <source>
        <dbReference type="ARBA" id="ARBA00009902"/>
    </source>
</evidence>